<evidence type="ECO:0000256" key="6">
    <source>
        <dbReference type="ARBA" id="ARBA00022989"/>
    </source>
</evidence>
<comment type="subcellular location">
    <subcellularLocation>
        <location evidence="1">Cell membrane</location>
        <topology evidence="1">Multi-pass membrane protein</topology>
    </subcellularLocation>
</comment>
<protein>
    <submittedName>
        <fullName evidence="9">Iron complex transport system permease protein</fullName>
    </submittedName>
</protein>
<dbReference type="InterPro" id="IPR000522">
    <property type="entry name" value="ABC_transptr_permease_BtuC"/>
</dbReference>
<evidence type="ECO:0000256" key="8">
    <source>
        <dbReference type="SAM" id="Phobius"/>
    </source>
</evidence>
<evidence type="ECO:0000313" key="10">
    <source>
        <dbReference type="Proteomes" id="UP000675163"/>
    </source>
</evidence>
<evidence type="ECO:0000256" key="1">
    <source>
        <dbReference type="ARBA" id="ARBA00004651"/>
    </source>
</evidence>
<reference evidence="9" key="1">
    <citation type="submission" date="2021-02" db="EMBL/GenBank/DDBJ databases">
        <title>Sequencing the genomes of 1000 actinobacteria strains.</title>
        <authorList>
            <person name="Klenk H.-P."/>
        </authorList>
    </citation>
    <scope>NUCLEOTIDE SEQUENCE</scope>
    <source>
        <strain evidence="9">DSM 22850</strain>
    </source>
</reference>
<evidence type="ECO:0000256" key="2">
    <source>
        <dbReference type="ARBA" id="ARBA00007935"/>
    </source>
</evidence>
<accession>A0A940PPP8</accession>
<feature type="transmembrane region" description="Helical" evidence="8">
    <location>
        <begin position="131"/>
        <end position="154"/>
    </location>
</feature>
<sequence length="349" mass="35776">MNSILRTNQQPAQLTALMIGGAVTIFASVVFGISVGATGIGIADVWPSIAHTFGIAHGEPDPITSAILWQGRAPRAVLAIIVGAGLGVSGAVLQTLTRNPLADPYLLGVSSGASAGAVTVVLFGIALGSGLFALAMGAFVGSLIAFALVLLLVGRSMDNPLRVVLSGVAVSQFFAALTSLILMSNADADSTQAVVAWMLGSLASAGWPSVIFAAVVLTVLGSVIWLFSGALNALVFGRETARTLGIDSRKVTFLLFTLTALLTAAMVAVSGAIGFVGLISPHIARFLGARTHRWLLPTSALIGALFLVWADVVSRSVFSPQQIPVGVVTALIGVPVFAVILRRNAKGRS</sequence>
<dbReference type="PANTHER" id="PTHR30472:SF67">
    <property type="entry name" value="PERMEASE OF ABC TRANSPORTER-RELATED"/>
    <property type="match status" value="1"/>
</dbReference>
<dbReference type="Proteomes" id="UP000675163">
    <property type="component" value="Unassembled WGS sequence"/>
</dbReference>
<feature type="transmembrane region" description="Helical" evidence="8">
    <location>
        <begin position="194"/>
        <end position="216"/>
    </location>
</feature>
<feature type="transmembrane region" description="Helical" evidence="8">
    <location>
        <begin position="322"/>
        <end position="341"/>
    </location>
</feature>
<keyword evidence="7 8" id="KW-0472">Membrane</keyword>
<dbReference type="InterPro" id="IPR037294">
    <property type="entry name" value="ABC_BtuC-like"/>
</dbReference>
<dbReference type="PANTHER" id="PTHR30472">
    <property type="entry name" value="FERRIC ENTEROBACTIN TRANSPORT SYSTEM PERMEASE PROTEIN"/>
    <property type="match status" value="1"/>
</dbReference>
<keyword evidence="3" id="KW-0813">Transport</keyword>
<keyword evidence="6 8" id="KW-1133">Transmembrane helix</keyword>
<gene>
    <name evidence="9" type="ORF">JOF28_000556</name>
</gene>
<keyword evidence="4" id="KW-1003">Cell membrane</keyword>
<feature type="transmembrane region" description="Helical" evidence="8">
    <location>
        <begin position="105"/>
        <end position="125"/>
    </location>
</feature>
<feature type="transmembrane region" description="Helical" evidence="8">
    <location>
        <begin position="291"/>
        <end position="310"/>
    </location>
</feature>
<organism evidence="9 10">
    <name type="scientific">Leucobacter exalbidus</name>
    <dbReference type="NCBI Taxonomy" id="662960"/>
    <lineage>
        <taxon>Bacteria</taxon>
        <taxon>Bacillati</taxon>
        <taxon>Actinomycetota</taxon>
        <taxon>Actinomycetes</taxon>
        <taxon>Micrococcales</taxon>
        <taxon>Microbacteriaceae</taxon>
        <taxon>Leucobacter</taxon>
    </lineage>
</organism>
<dbReference type="GO" id="GO:0022857">
    <property type="term" value="F:transmembrane transporter activity"/>
    <property type="evidence" value="ECO:0007669"/>
    <property type="project" value="InterPro"/>
</dbReference>
<keyword evidence="5 8" id="KW-0812">Transmembrane</keyword>
<dbReference type="FunFam" id="1.10.3470.10:FF:000001">
    <property type="entry name" value="Vitamin B12 ABC transporter permease BtuC"/>
    <property type="match status" value="1"/>
</dbReference>
<evidence type="ECO:0000256" key="7">
    <source>
        <dbReference type="ARBA" id="ARBA00023136"/>
    </source>
</evidence>
<dbReference type="GO" id="GO:0005886">
    <property type="term" value="C:plasma membrane"/>
    <property type="evidence" value="ECO:0007669"/>
    <property type="project" value="UniProtKB-SubCell"/>
</dbReference>
<feature type="transmembrane region" description="Helical" evidence="8">
    <location>
        <begin position="76"/>
        <end position="93"/>
    </location>
</feature>
<dbReference type="EMBL" id="JAFIDA010000001">
    <property type="protein sequence ID" value="MBP1325324.1"/>
    <property type="molecule type" value="Genomic_DNA"/>
</dbReference>
<dbReference type="AlphaFoldDB" id="A0A940PPP8"/>
<dbReference type="RefSeq" id="WP_209704364.1">
    <property type="nucleotide sequence ID" value="NZ_JAFIDA010000001.1"/>
</dbReference>
<feature type="transmembrane region" description="Helical" evidence="8">
    <location>
        <begin position="12"/>
        <end position="37"/>
    </location>
</feature>
<evidence type="ECO:0000256" key="4">
    <source>
        <dbReference type="ARBA" id="ARBA00022475"/>
    </source>
</evidence>
<evidence type="ECO:0000256" key="5">
    <source>
        <dbReference type="ARBA" id="ARBA00022692"/>
    </source>
</evidence>
<evidence type="ECO:0000256" key="3">
    <source>
        <dbReference type="ARBA" id="ARBA00022448"/>
    </source>
</evidence>
<dbReference type="Pfam" id="PF01032">
    <property type="entry name" value="FecCD"/>
    <property type="match status" value="1"/>
</dbReference>
<dbReference type="CDD" id="cd06550">
    <property type="entry name" value="TM_ABC_iron-siderophores_like"/>
    <property type="match status" value="1"/>
</dbReference>
<name>A0A940PPP8_9MICO</name>
<feature type="transmembrane region" description="Helical" evidence="8">
    <location>
        <begin position="161"/>
        <end position="182"/>
    </location>
</feature>
<feature type="transmembrane region" description="Helical" evidence="8">
    <location>
        <begin position="253"/>
        <end position="279"/>
    </location>
</feature>
<dbReference type="GO" id="GO:0033214">
    <property type="term" value="P:siderophore-iron import into cell"/>
    <property type="evidence" value="ECO:0007669"/>
    <property type="project" value="TreeGrafter"/>
</dbReference>
<comment type="caution">
    <text evidence="9">The sequence shown here is derived from an EMBL/GenBank/DDBJ whole genome shotgun (WGS) entry which is preliminary data.</text>
</comment>
<dbReference type="SUPFAM" id="SSF81345">
    <property type="entry name" value="ABC transporter involved in vitamin B12 uptake, BtuC"/>
    <property type="match status" value="1"/>
</dbReference>
<proteinExistence type="inferred from homology"/>
<keyword evidence="10" id="KW-1185">Reference proteome</keyword>
<feature type="transmembrane region" description="Helical" evidence="8">
    <location>
        <begin position="223"/>
        <end position="241"/>
    </location>
</feature>
<evidence type="ECO:0000313" key="9">
    <source>
        <dbReference type="EMBL" id="MBP1325324.1"/>
    </source>
</evidence>
<comment type="similarity">
    <text evidence="2">Belongs to the binding-protein-dependent transport system permease family. FecCD subfamily.</text>
</comment>
<dbReference type="Gene3D" id="1.10.3470.10">
    <property type="entry name" value="ABC transporter involved in vitamin B12 uptake, BtuC"/>
    <property type="match status" value="1"/>
</dbReference>